<keyword evidence="2" id="KW-1185">Reference proteome</keyword>
<name>A0ABY9THL1_9GAMM</name>
<dbReference type="Proteomes" id="UP001248581">
    <property type="component" value="Chromosome"/>
</dbReference>
<protein>
    <submittedName>
        <fullName evidence="1">Dienelactone hydrolase family protein</fullName>
    </submittedName>
</protein>
<dbReference type="EMBL" id="CP134146">
    <property type="protein sequence ID" value="WNC68186.1"/>
    <property type="molecule type" value="Genomic_DNA"/>
</dbReference>
<sequence>MFGKTPALINLSEQLKADVIVDPYGGIDMEFNSETEAYSHFIKNVGLDAYLAKLLNVIETEASICTLIGFSVGASIVWKISEQVSTNSVKQAVCYYGSQIRHFSGVKPRFKIELVFPKSEPGFNVSALQAELAKKHNVKAFNVDYLHGFMNYHSNNYNHSAYQEQIRRLNDSQ</sequence>
<evidence type="ECO:0000313" key="2">
    <source>
        <dbReference type="Proteomes" id="UP001248581"/>
    </source>
</evidence>
<dbReference type="RefSeq" id="WP_348387343.1">
    <property type="nucleotide sequence ID" value="NZ_CP134146.1"/>
</dbReference>
<evidence type="ECO:0000313" key="1">
    <source>
        <dbReference type="EMBL" id="WNC68186.1"/>
    </source>
</evidence>
<dbReference type="InterPro" id="IPR029058">
    <property type="entry name" value="AB_hydrolase_fold"/>
</dbReference>
<keyword evidence="1" id="KW-0378">Hydrolase</keyword>
<dbReference type="GO" id="GO:0016787">
    <property type="term" value="F:hydrolase activity"/>
    <property type="evidence" value="ECO:0007669"/>
    <property type="project" value="UniProtKB-KW"/>
</dbReference>
<organism evidence="1 2">
    <name type="scientific">Thalassotalea nanhaiensis</name>
    <dbReference type="NCBI Taxonomy" id="3065648"/>
    <lineage>
        <taxon>Bacteria</taxon>
        <taxon>Pseudomonadati</taxon>
        <taxon>Pseudomonadota</taxon>
        <taxon>Gammaproteobacteria</taxon>
        <taxon>Alteromonadales</taxon>
        <taxon>Colwelliaceae</taxon>
        <taxon>Thalassotalea</taxon>
    </lineage>
</organism>
<proteinExistence type="predicted"/>
<gene>
    <name evidence="1" type="ORF">RI845_16870</name>
</gene>
<accession>A0ABY9THL1</accession>
<dbReference type="Gene3D" id="3.40.50.1820">
    <property type="entry name" value="alpha/beta hydrolase"/>
    <property type="match status" value="1"/>
</dbReference>
<reference evidence="2" key="1">
    <citation type="submission" date="2023-09" db="EMBL/GenBank/DDBJ databases">
        <authorList>
            <person name="Li S."/>
            <person name="Li X."/>
            <person name="Zhang C."/>
            <person name="Zhao Z."/>
        </authorList>
    </citation>
    <scope>NUCLEOTIDE SEQUENCE [LARGE SCALE GENOMIC DNA]</scope>
    <source>
        <strain evidence="2">SQ345</strain>
    </source>
</reference>